<reference evidence="2 3" key="2">
    <citation type="submission" date="2017-02" db="EMBL/GenBank/DDBJ databases">
        <title>A genome survey and senescence transcriptome analysis in Lentinula edodes.</title>
        <authorList>
            <person name="Sakamoto Y."/>
            <person name="Nakade K."/>
            <person name="Sato S."/>
            <person name="Yoshida Y."/>
            <person name="Miyazaki K."/>
            <person name="Natsume S."/>
            <person name="Konno N."/>
        </authorList>
    </citation>
    <scope>NUCLEOTIDE SEQUENCE [LARGE SCALE GENOMIC DNA]</scope>
    <source>
        <strain evidence="2 3">NBRC 111202</strain>
    </source>
</reference>
<protein>
    <submittedName>
        <fullName evidence="2">Uncharacterized protein</fullName>
    </submittedName>
</protein>
<proteinExistence type="predicted"/>
<evidence type="ECO:0000313" key="3">
    <source>
        <dbReference type="Proteomes" id="UP000188533"/>
    </source>
</evidence>
<evidence type="ECO:0000313" key="2">
    <source>
        <dbReference type="EMBL" id="GAW01305.1"/>
    </source>
</evidence>
<name>A0A1Q3E241_LENED</name>
<evidence type="ECO:0000256" key="1">
    <source>
        <dbReference type="SAM" id="Phobius"/>
    </source>
</evidence>
<dbReference type="EMBL" id="BDGU01000056">
    <property type="protein sequence ID" value="GAW01305.1"/>
    <property type="molecule type" value="Genomic_DNA"/>
</dbReference>
<comment type="caution">
    <text evidence="2">The sequence shown here is derived from an EMBL/GenBank/DDBJ whole genome shotgun (WGS) entry which is preliminary data.</text>
</comment>
<reference evidence="2 3" key="1">
    <citation type="submission" date="2016-08" db="EMBL/GenBank/DDBJ databases">
        <authorList>
            <consortium name="Lentinula edodes genome sequencing consortium"/>
            <person name="Sakamoto Y."/>
            <person name="Nakade K."/>
            <person name="Sato S."/>
            <person name="Yoshida Y."/>
            <person name="Miyazaki K."/>
            <person name="Natsume S."/>
            <person name="Konno N."/>
        </authorList>
    </citation>
    <scope>NUCLEOTIDE SEQUENCE [LARGE SCALE GENOMIC DNA]</scope>
    <source>
        <strain evidence="2 3">NBRC 111202</strain>
    </source>
</reference>
<gene>
    <name evidence="2" type="ORF">LENED_002894</name>
</gene>
<organism evidence="2 3">
    <name type="scientific">Lentinula edodes</name>
    <name type="common">Shiitake mushroom</name>
    <name type="synonym">Lentinus edodes</name>
    <dbReference type="NCBI Taxonomy" id="5353"/>
    <lineage>
        <taxon>Eukaryota</taxon>
        <taxon>Fungi</taxon>
        <taxon>Dikarya</taxon>
        <taxon>Basidiomycota</taxon>
        <taxon>Agaricomycotina</taxon>
        <taxon>Agaricomycetes</taxon>
        <taxon>Agaricomycetidae</taxon>
        <taxon>Agaricales</taxon>
        <taxon>Marasmiineae</taxon>
        <taxon>Omphalotaceae</taxon>
        <taxon>Lentinula</taxon>
    </lineage>
</organism>
<dbReference type="AlphaFoldDB" id="A0A1Q3E241"/>
<keyword evidence="1" id="KW-0812">Transmembrane</keyword>
<keyword evidence="1" id="KW-1133">Transmembrane helix</keyword>
<feature type="transmembrane region" description="Helical" evidence="1">
    <location>
        <begin position="48"/>
        <end position="67"/>
    </location>
</feature>
<keyword evidence="1" id="KW-0472">Membrane</keyword>
<dbReference type="Proteomes" id="UP000188533">
    <property type="component" value="Unassembled WGS sequence"/>
</dbReference>
<keyword evidence="3" id="KW-1185">Reference proteome</keyword>
<sequence length="176" mass="20385">MLSDELTSRLVNQSHFAFRTDFLVNSIYFGVSLKNFFDVIMLPFSRPVYPVLFLVVLLAGAIAFPLVPRTGRSRQPRIPVVRFGFVRYYHSPVTNQWTILHTQEGRYAPFELQPWSMQHVENERWYLNVHGQGFTTEKQGDQWARTLRTFEVTDGITLFEVGVEAANYDTCSLSKT</sequence>
<accession>A0A1Q3E241</accession>